<evidence type="ECO:0000256" key="2">
    <source>
        <dbReference type="ARBA" id="ARBA00012438"/>
    </source>
</evidence>
<dbReference type="InterPro" id="IPR035965">
    <property type="entry name" value="PAS-like_dom_sf"/>
</dbReference>
<dbReference type="RefSeq" id="WP_085219001.1">
    <property type="nucleotide sequence ID" value="NZ_LT840185.1"/>
</dbReference>
<dbReference type="PRINTS" id="PR00344">
    <property type="entry name" value="BCTRLSENSOR"/>
</dbReference>
<dbReference type="Gene3D" id="1.10.287.130">
    <property type="match status" value="1"/>
</dbReference>
<evidence type="ECO:0000256" key="4">
    <source>
        <dbReference type="ARBA" id="ARBA00022679"/>
    </source>
</evidence>
<dbReference type="SUPFAM" id="SSF55785">
    <property type="entry name" value="PYP-like sensor domain (PAS domain)"/>
    <property type="match status" value="2"/>
</dbReference>
<accession>A0A1X7GX90</accession>
<proteinExistence type="predicted"/>
<dbReference type="SUPFAM" id="SSF55874">
    <property type="entry name" value="ATPase domain of HSP90 chaperone/DNA topoisomerase II/histidine kinase"/>
    <property type="match status" value="1"/>
</dbReference>
<dbReference type="SMART" id="SM00387">
    <property type="entry name" value="HATPase_c"/>
    <property type="match status" value="1"/>
</dbReference>
<evidence type="ECO:0000256" key="3">
    <source>
        <dbReference type="ARBA" id="ARBA00022553"/>
    </source>
</evidence>
<dbReference type="InterPro" id="IPR050736">
    <property type="entry name" value="Sensor_HK_Regulatory"/>
</dbReference>
<reference evidence="9" key="1">
    <citation type="submission" date="2017-04" db="EMBL/GenBank/DDBJ databases">
        <authorList>
            <person name="Varghese N."/>
            <person name="Submissions S."/>
        </authorList>
    </citation>
    <scope>NUCLEOTIDE SEQUENCE [LARGE SCALE GENOMIC DNA]</scope>
    <source>
        <strain evidence="9">Dd16</strain>
    </source>
</reference>
<dbReference type="OrthoDB" id="9797304at2"/>
<keyword evidence="9" id="KW-1185">Reference proteome</keyword>
<organism evidence="8 9">
    <name type="scientific">Allosphingosinicella indica</name>
    <dbReference type="NCBI Taxonomy" id="941907"/>
    <lineage>
        <taxon>Bacteria</taxon>
        <taxon>Pseudomonadati</taxon>
        <taxon>Pseudomonadota</taxon>
        <taxon>Alphaproteobacteria</taxon>
        <taxon>Sphingomonadales</taxon>
        <taxon>Sphingomonadaceae</taxon>
        <taxon>Allosphingosinicella</taxon>
    </lineage>
</organism>
<keyword evidence="3" id="KW-0597">Phosphoprotein</keyword>
<dbReference type="InterPro" id="IPR036890">
    <property type="entry name" value="HATPase_C_sf"/>
</dbReference>
<dbReference type="InterPro" id="IPR036097">
    <property type="entry name" value="HisK_dim/P_sf"/>
</dbReference>
<evidence type="ECO:0000259" key="7">
    <source>
        <dbReference type="PROSITE" id="PS50109"/>
    </source>
</evidence>
<dbReference type="AlphaFoldDB" id="A0A1X7GX90"/>
<dbReference type="InterPro" id="IPR003594">
    <property type="entry name" value="HATPase_dom"/>
</dbReference>
<dbReference type="STRING" id="941907.SAMN06295910_2428"/>
<evidence type="ECO:0000256" key="5">
    <source>
        <dbReference type="ARBA" id="ARBA00022777"/>
    </source>
</evidence>
<dbReference type="Proteomes" id="UP000192934">
    <property type="component" value="Chromosome I"/>
</dbReference>
<feature type="domain" description="Histidine kinase" evidence="7">
    <location>
        <begin position="568"/>
        <end position="787"/>
    </location>
</feature>
<dbReference type="Pfam" id="PF12860">
    <property type="entry name" value="PAS_7"/>
    <property type="match status" value="2"/>
</dbReference>
<dbReference type="InterPro" id="IPR005467">
    <property type="entry name" value="His_kinase_dom"/>
</dbReference>
<dbReference type="PANTHER" id="PTHR43711">
    <property type="entry name" value="TWO-COMPONENT HISTIDINE KINASE"/>
    <property type="match status" value="1"/>
</dbReference>
<dbReference type="SUPFAM" id="SSF47384">
    <property type="entry name" value="Homodimeric domain of signal transducing histidine kinase"/>
    <property type="match status" value="1"/>
</dbReference>
<dbReference type="CDD" id="cd00082">
    <property type="entry name" value="HisKA"/>
    <property type="match status" value="1"/>
</dbReference>
<dbReference type="EMBL" id="LT840185">
    <property type="protein sequence ID" value="SMF76156.1"/>
    <property type="molecule type" value="Genomic_DNA"/>
</dbReference>
<dbReference type="PANTHER" id="PTHR43711:SF1">
    <property type="entry name" value="HISTIDINE KINASE 1"/>
    <property type="match status" value="1"/>
</dbReference>
<sequence>MGSVEISRQALGIIALVAGVWLAIALFLSLAGARRLRSGSAVADEGRRARALLDAGPAIPVIVAPGGEIEADARLADILGLSYTPSTLQSLADSDAGLDPGDAERLREAVAGAARAGGAFSLHVGVNGSGRRFRVEGAPAPRPWKSGTTLLWLIDATESEVRRADLEGEGERLSTALDSLSALIEAAPFPMWHRGPDLRLAMVNSAYVAAVEGGDALSVVTSGIELVDEGEGGSPLSQAEAVREQSEVVARTVPATIAGERRTMRVVEVPLSDAGVAGYAIDVEDREQARAELARFVAAQRDMLDRLSAGVAHFGRDRTLIFFNQPFARLFALRSDFLADEPEFNRVLDAMREQAHLPEVRDYPAWREERGGWFIAGLAAEEEDWLLPSGKHLRVVAQPLPDGGLLLIFEDRTEQIRLASARDTLLRVRTATFDNLFEAIGVFASDGRLHLWNNRFRNLWAFEEEQLSAHPRIDALVPHIAGKLKNPGHAALVRELVRSATVERKQRSGRVSLLDGSDFEFAAVPLPDGNALFTMLDVTDSRRIEAALRERAEALEEADKLKTAFVSNMSYELRTPLTSIAGFAEMLEGGYAGKLEAPATEYVAAILDSVNRLGVLIDDVLDLTQSDSGSLMLSEDEIDLAALCEEAAEAVQEAAAAKGIDLALDIAPSAGSVIGDRRRLRQAVDHVVKNAVDYTHGGGRVLLHASGDASEAVIAVSDNGAGIAPFEQARVFDRFHRTAAARGGDGGSLGLGLPLARQFIEAHGGTIALVSEVGEGTTVTIHLPRPLL</sequence>
<gene>
    <name evidence="8" type="ORF">SAMN06295910_2428</name>
</gene>
<dbReference type="EC" id="2.7.13.3" evidence="2"/>
<dbReference type="Gene3D" id="3.30.450.20">
    <property type="entry name" value="PAS domain"/>
    <property type="match status" value="2"/>
</dbReference>
<dbReference type="GO" id="GO:0000155">
    <property type="term" value="F:phosphorelay sensor kinase activity"/>
    <property type="evidence" value="ECO:0007669"/>
    <property type="project" value="InterPro"/>
</dbReference>
<dbReference type="CDD" id="cd00075">
    <property type="entry name" value="HATPase"/>
    <property type="match status" value="1"/>
</dbReference>
<dbReference type="InterPro" id="IPR004358">
    <property type="entry name" value="Sig_transdc_His_kin-like_C"/>
</dbReference>
<dbReference type="Gene3D" id="3.30.565.10">
    <property type="entry name" value="Histidine kinase-like ATPase, C-terminal domain"/>
    <property type="match status" value="1"/>
</dbReference>
<keyword evidence="5 8" id="KW-0418">Kinase</keyword>
<evidence type="ECO:0000313" key="9">
    <source>
        <dbReference type="Proteomes" id="UP000192934"/>
    </source>
</evidence>
<evidence type="ECO:0000313" key="8">
    <source>
        <dbReference type="EMBL" id="SMF76156.1"/>
    </source>
</evidence>
<dbReference type="PROSITE" id="PS50109">
    <property type="entry name" value="HIS_KIN"/>
    <property type="match status" value="1"/>
</dbReference>
<dbReference type="Pfam" id="PF00512">
    <property type="entry name" value="HisKA"/>
    <property type="match status" value="1"/>
</dbReference>
<dbReference type="Pfam" id="PF02518">
    <property type="entry name" value="HATPase_c"/>
    <property type="match status" value="1"/>
</dbReference>
<protein>
    <recommendedName>
        <fullName evidence="2">histidine kinase</fullName>
        <ecNumber evidence="2">2.7.13.3</ecNumber>
    </recommendedName>
</protein>
<name>A0A1X7GX90_9SPHN</name>
<dbReference type="InterPro" id="IPR003661">
    <property type="entry name" value="HisK_dim/P_dom"/>
</dbReference>
<evidence type="ECO:0000256" key="1">
    <source>
        <dbReference type="ARBA" id="ARBA00000085"/>
    </source>
</evidence>
<keyword evidence="4" id="KW-0808">Transferase</keyword>
<evidence type="ECO:0000256" key="6">
    <source>
        <dbReference type="ARBA" id="ARBA00023012"/>
    </source>
</evidence>
<comment type="catalytic activity">
    <reaction evidence="1">
        <text>ATP + protein L-histidine = ADP + protein N-phospho-L-histidine.</text>
        <dbReference type="EC" id="2.7.13.3"/>
    </reaction>
</comment>
<dbReference type="SMART" id="SM00388">
    <property type="entry name" value="HisKA"/>
    <property type="match status" value="1"/>
</dbReference>
<keyword evidence="6" id="KW-0902">Two-component regulatory system</keyword>